<keyword evidence="2" id="KW-1185">Reference proteome</keyword>
<dbReference type="EMBL" id="WTYF01000004">
    <property type="protein sequence ID" value="MXO50141.1"/>
    <property type="molecule type" value="Genomic_DNA"/>
</dbReference>
<protein>
    <submittedName>
        <fullName evidence="1">Uncharacterized protein</fullName>
    </submittedName>
</protein>
<accession>A0A844XW90</accession>
<dbReference type="AlphaFoldDB" id="A0A844XW90"/>
<comment type="caution">
    <text evidence="1">The sequence shown here is derived from an EMBL/GenBank/DDBJ whole genome shotgun (WGS) entry which is preliminary data.</text>
</comment>
<evidence type="ECO:0000313" key="1">
    <source>
        <dbReference type="EMBL" id="MXO50141.1"/>
    </source>
</evidence>
<evidence type="ECO:0000313" key="2">
    <source>
        <dbReference type="Proteomes" id="UP000444185"/>
    </source>
</evidence>
<reference evidence="1 2" key="1">
    <citation type="submission" date="2019-12" db="EMBL/GenBank/DDBJ databases">
        <title>Genomic-based taxomic classification of the family Erythrobacteraceae.</title>
        <authorList>
            <person name="Xu L."/>
        </authorList>
    </citation>
    <scope>NUCLEOTIDE SEQUENCE [LARGE SCALE GENOMIC DNA]</scope>
    <source>
        <strain evidence="1 2">DSM 16225</strain>
    </source>
</reference>
<organism evidence="1 2">
    <name type="scientific">Qipengyuania gaetbuli</name>
    <dbReference type="NCBI Taxonomy" id="266952"/>
    <lineage>
        <taxon>Bacteria</taxon>
        <taxon>Pseudomonadati</taxon>
        <taxon>Pseudomonadota</taxon>
        <taxon>Alphaproteobacteria</taxon>
        <taxon>Sphingomonadales</taxon>
        <taxon>Erythrobacteraceae</taxon>
        <taxon>Qipengyuania</taxon>
    </lineage>
</organism>
<sequence>MNNKTKLFVDISLKDTFIHNKKIHTGFYDGIYRRLIKNSINEIKNKTSYGMNIYSHFEIMDFPESTHLRIVLSVPDNWDATRFEEISLNVIKKNPSVDIILETFQNSSAETQKRFFSYQWKGFSKSRFSF</sequence>
<dbReference type="RefSeq" id="WP_160606559.1">
    <property type="nucleotide sequence ID" value="NZ_WTYF01000004.1"/>
</dbReference>
<name>A0A844XW90_9SPHN</name>
<dbReference type="Proteomes" id="UP000444185">
    <property type="component" value="Unassembled WGS sequence"/>
</dbReference>
<gene>
    <name evidence="1" type="ORF">GRI42_02340</name>
</gene>
<dbReference type="OrthoDB" id="9841877at2"/>
<proteinExistence type="predicted"/>